<dbReference type="Proteomes" id="UP001164539">
    <property type="component" value="Chromosome 7"/>
</dbReference>
<sequence>MAISSSSSVSVSALASQTPSLVSKCTVFPDQKSSLGDLKLSVSDLPMLSCHYIQKGGLFLRPPLPIDALISLLKGALSQTLSKFPPVAGRLKTNSDGAGYIYITCNDAGVEFIHKNATFWSIGDVLSPVHVPDLVKSFFAFDGTISYEGHNKPILAVQVTELSDGLFIGCTMNHAVTDGTSFWHFFNTFAAVTTGVENISKLPNLSRDSVLISNAVLKIPDGGLKVTFDENEPLNERIFSFSKESIIKLKARVNMQKSLCAVSSIEISSFQSLCALLWRAVTRARKLPATKMTTFRMAVNCRHRLNPKLHPYYFGNAIQSIPTYASASDVVWKNLCWCAEQLNKNVNAHDDDMVRRLVESWESNPMVFPARELRRCINNDG</sequence>
<keyword evidence="1" id="KW-0808">Transferase</keyword>
<dbReference type="EMBL" id="CM051400">
    <property type="protein sequence ID" value="KAJ4714160.1"/>
    <property type="molecule type" value="Genomic_DNA"/>
</dbReference>
<organism evidence="1 2">
    <name type="scientific">Melia azedarach</name>
    <name type="common">Chinaberry tree</name>
    <dbReference type="NCBI Taxonomy" id="155640"/>
    <lineage>
        <taxon>Eukaryota</taxon>
        <taxon>Viridiplantae</taxon>
        <taxon>Streptophyta</taxon>
        <taxon>Embryophyta</taxon>
        <taxon>Tracheophyta</taxon>
        <taxon>Spermatophyta</taxon>
        <taxon>Magnoliopsida</taxon>
        <taxon>eudicotyledons</taxon>
        <taxon>Gunneridae</taxon>
        <taxon>Pentapetalae</taxon>
        <taxon>rosids</taxon>
        <taxon>malvids</taxon>
        <taxon>Sapindales</taxon>
        <taxon>Meliaceae</taxon>
        <taxon>Melia</taxon>
    </lineage>
</organism>
<evidence type="ECO:0000313" key="2">
    <source>
        <dbReference type="Proteomes" id="UP001164539"/>
    </source>
</evidence>
<name>A0ACC1XRX9_MELAZ</name>
<comment type="caution">
    <text evidence="1">The sequence shown here is derived from an EMBL/GenBank/DDBJ whole genome shotgun (WGS) entry which is preliminary data.</text>
</comment>
<gene>
    <name evidence="1" type="ORF">OWV82_012687</name>
</gene>
<evidence type="ECO:0000313" key="1">
    <source>
        <dbReference type="EMBL" id="KAJ4714160.1"/>
    </source>
</evidence>
<accession>A0ACC1XRX9</accession>
<keyword evidence="2" id="KW-1185">Reference proteome</keyword>
<protein>
    <submittedName>
        <fullName evidence="1">Transferase</fullName>
    </submittedName>
</protein>
<proteinExistence type="predicted"/>
<reference evidence="1 2" key="1">
    <citation type="journal article" date="2023" name="Science">
        <title>Complex scaffold remodeling in plant triterpene biosynthesis.</title>
        <authorList>
            <person name="De La Pena R."/>
            <person name="Hodgson H."/>
            <person name="Liu J.C."/>
            <person name="Stephenson M.J."/>
            <person name="Martin A.C."/>
            <person name="Owen C."/>
            <person name="Harkess A."/>
            <person name="Leebens-Mack J."/>
            <person name="Jimenez L.E."/>
            <person name="Osbourn A."/>
            <person name="Sattely E.S."/>
        </authorList>
    </citation>
    <scope>NUCLEOTIDE SEQUENCE [LARGE SCALE GENOMIC DNA]</scope>
    <source>
        <strain evidence="2">cv. JPN11</strain>
        <tissue evidence="1">Leaf</tissue>
    </source>
</reference>